<reference evidence="3" key="1">
    <citation type="journal article" date="2019" name="Int. J. Syst. Evol. Microbiol.">
        <title>The Global Catalogue of Microorganisms (GCM) 10K type strain sequencing project: providing services to taxonomists for standard genome sequencing and annotation.</title>
        <authorList>
            <consortium name="The Broad Institute Genomics Platform"/>
            <consortium name="The Broad Institute Genome Sequencing Center for Infectious Disease"/>
            <person name="Wu L."/>
            <person name="Ma J."/>
        </authorList>
    </citation>
    <scope>NUCLEOTIDE SEQUENCE [LARGE SCALE GENOMIC DNA]</scope>
    <source>
        <strain evidence="3">KCTC 23916</strain>
    </source>
</reference>
<evidence type="ECO:0000256" key="1">
    <source>
        <dbReference type="SAM" id="Phobius"/>
    </source>
</evidence>
<gene>
    <name evidence="2" type="ORF">GCM10011282_31470</name>
</gene>
<name>A0ABQ2XLY5_9BURK</name>
<comment type="caution">
    <text evidence="2">The sequence shown here is derived from an EMBL/GenBank/DDBJ whole genome shotgun (WGS) entry which is preliminary data.</text>
</comment>
<sequence length="153" mass="16726">MKQFKDILRLTIISPELLIGCLPFLIYTFQPSLADVFVKPIKESIGFGLGAAMIPLGLLGFCYKEGLDLLAPTGAKKIILEWPDYPMIKARVLAIFLWCVMGSLLAFIAFFMVSTDSKPQLAIAILVAGILSSATATATLALARFRMREIIGE</sequence>
<accession>A0ABQ2XLY5</accession>
<evidence type="ECO:0000313" key="3">
    <source>
        <dbReference type="Proteomes" id="UP000620127"/>
    </source>
</evidence>
<keyword evidence="1" id="KW-0812">Transmembrane</keyword>
<proteinExistence type="predicted"/>
<dbReference type="RefSeq" id="WP_189347125.1">
    <property type="nucleotide sequence ID" value="NZ_BMYT01000006.1"/>
</dbReference>
<dbReference type="Proteomes" id="UP000620127">
    <property type="component" value="Unassembled WGS sequence"/>
</dbReference>
<protein>
    <submittedName>
        <fullName evidence="2">Uncharacterized protein</fullName>
    </submittedName>
</protein>
<feature type="transmembrane region" description="Helical" evidence="1">
    <location>
        <begin position="7"/>
        <end position="29"/>
    </location>
</feature>
<evidence type="ECO:0000313" key="2">
    <source>
        <dbReference type="EMBL" id="GGX23086.1"/>
    </source>
</evidence>
<dbReference type="EMBL" id="BMYT01000006">
    <property type="protein sequence ID" value="GGX23086.1"/>
    <property type="molecule type" value="Genomic_DNA"/>
</dbReference>
<feature type="transmembrane region" description="Helical" evidence="1">
    <location>
        <begin position="92"/>
        <end position="115"/>
    </location>
</feature>
<organism evidence="2 3">
    <name type="scientific">Undibacterium macrobrachii</name>
    <dbReference type="NCBI Taxonomy" id="1119058"/>
    <lineage>
        <taxon>Bacteria</taxon>
        <taxon>Pseudomonadati</taxon>
        <taxon>Pseudomonadota</taxon>
        <taxon>Betaproteobacteria</taxon>
        <taxon>Burkholderiales</taxon>
        <taxon>Oxalobacteraceae</taxon>
        <taxon>Undibacterium</taxon>
    </lineage>
</organism>
<keyword evidence="3" id="KW-1185">Reference proteome</keyword>
<feature type="transmembrane region" description="Helical" evidence="1">
    <location>
        <begin position="121"/>
        <end position="143"/>
    </location>
</feature>
<feature type="transmembrane region" description="Helical" evidence="1">
    <location>
        <begin position="44"/>
        <end position="63"/>
    </location>
</feature>
<keyword evidence="1" id="KW-1133">Transmembrane helix</keyword>
<keyword evidence="1" id="KW-0472">Membrane</keyword>